<dbReference type="Gene3D" id="1.10.10.10">
    <property type="entry name" value="Winged helix-like DNA-binding domain superfamily/Winged helix DNA-binding domain"/>
    <property type="match status" value="1"/>
</dbReference>
<evidence type="ECO:0000256" key="2">
    <source>
        <dbReference type="ARBA" id="ARBA00023163"/>
    </source>
</evidence>
<evidence type="ECO:0000313" key="4">
    <source>
        <dbReference type="EMBL" id="AWX92273.1"/>
    </source>
</evidence>
<dbReference type="InterPro" id="IPR036390">
    <property type="entry name" value="WH_DNA-bd_sf"/>
</dbReference>
<evidence type="ECO:0000313" key="5">
    <source>
        <dbReference type="Proteomes" id="UP000249922"/>
    </source>
</evidence>
<feature type="domain" description="HTH deoR-type" evidence="3">
    <location>
        <begin position="18"/>
        <end position="53"/>
    </location>
</feature>
<reference evidence="4 5" key="1">
    <citation type="submission" date="2018-06" db="EMBL/GenBank/DDBJ databases">
        <title>Complete genome sequence of Paracoccus mutanolyticus strain RSP-02 isolated from cellulosic waste.</title>
        <authorList>
            <person name="Amrutha R.N."/>
            <person name="Shrivastav A."/>
            <person name="Buddana S.K."/>
            <person name="Deshpande U."/>
            <person name="Prakasham R.S."/>
        </authorList>
    </citation>
    <scope>NUCLEOTIDE SEQUENCE [LARGE SCALE GENOMIC DNA]</scope>
    <source>
        <strain evidence="4 5">RSP-02</strain>
    </source>
</reference>
<dbReference type="InterPro" id="IPR036388">
    <property type="entry name" value="WH-like_DNA-bd_sf"/>
</dbReference>
<dbReference type="Pfam" id="PF08220">
    <property type="entry name" value="HTH_DeoR"/>
    <property type="match status" value="1"/>
</dbReference>
<evidence type="ECO:0000256" key="1">
    <source>
        <dbReference type="ARBA" id="ARBA00023015"/>
    </source>
</evidence>
<keyword evidence="2" id="KW-0804">Transcription</keyword>
<dbReference type="Proteomes" id="UP000249922">
    <property type="component" value="Chromosome"/>
</dbReference>
<dbReference type="SUPFAM" id="SSF46785">
    <property type="entry name" value="Winged helix' DNA-binding domain"/>
    <property type="match status" value="1"/>
</dbReference>
<organism evidence="4 5">
    <name type="scientific">Paracoccus mutanolyticus</name>
    <dbReference type="NCBI Taxonomy" id="1499308"/>
    <lineage>
        <taxon>Bacteria</taxon>
        <taxon>Pseudomonadati</taxon>
        <taxon>Pseudomonadota</taxon>
        <taxon>Alphaproteobacteria</taxon>
        <taxon>Rhodobacterales</taxon>
        <taxon>Paracoccaceae</taxon>
        <taxon>Paracoccus</taxon>
    </lineage>
</organism>
<protein>
    <recommendedName>
        <fullName evidence="3">HTH deoR-type domain-containing protein</fullName>
    </recommendedName>
</protein>
<evidence type="ECO:0000259" key="3">
    <source>
        <dbReference type="Pfam" id="PF08220"/>
    </source>
</evidence>
<accession>A0ABM6WNS1</accession>
<dbReference type="InterPro" id="IPR001034">
    <property type="entry name" value="DeoR_HTH"/>
</dbReference>
<sequence>MYASQGPSFSLIFCCTATGKVLTNQLADLFCVSRETVRRDLLEMEETGSLRRCRT</sequence>
<gene>
    <name evidence="4" type="ORF">DPM13_00365</name>
</gene>
<proteinExistence type="predicted"/>
<name>A0ABM6WNS1_9RHOB</name>
<keyword evidence="1" id="KW-0805">Transcription regulation</keyword>
<dbReference type="EMBL" id="CP030239">
    <property type="protein sequence ID" value="AWX92273.1"/>
    <property type="molecule type" value="Genomic_DNA"/>
</dbReference>
<keyword evidence="5" id="KW-1185">Reference proteome</keyword>